<dbReference type="EMBL" id="ALAB01000039">
    <property type="protein sequence ID" value="EJI84239.1"/>
    <property type="molecule type" value="Genomic_DNA"/>
</dbReference>
<dbReference type="PANTHER" id="PTHR35603">
    <property type="match status" value="1"/>
</dbReference>
<evidence type="ECO:0000256" key="1">
    <source>
        <dbReference type="ARBA" id="ARBA00004370"/>
    </source>
</evidence>
<dbReference type="GO" id="GO:0019867">
    <property type="term" value="C:outer membrane"/>
    <property type="evidence" value="ECO:0007669"/>
    <property type="project" value="InterPro"/>
</dbReference>
<dbReference type="InterPro" id="IPR008816">
    <property type="entry name" value="Gly_zipper_2TM_dom"/>
</dbReference>
<dbReference type="InterPro" id="IPR051407">
    <property type="entry name" value="Bact_OM_lipoprot/Surf_antigen"/>
</dbReference>
<dbReference type="Pfam" id="PF05433">
    <property type="entry name" value="Rick_17kDa_Anti"/>
    <property type="match status" value="1"/>
</dbReference>
<dbReference type="Proteomes" id="UP000012043">
    <property type="component" value="Unassembled WGS sequence"/>
</dbReference>
<name>J2IC48_9ALTE</name>
<dbReference type="PANTHER" id="PTHR35603:SF2">
    <property type="entry name" value="OUTER MEMBRANE LIPOPROTEIN"/>
    <property type="match status" value="1"/>
</dbReference>
<gene>
    <name evidence="5" type="ORF">AEST_30730</name>
</gene>
<feature type="chain" id="PRO_5003748935" evidence="3">
    <location>
        <begin position="22"/>
        <end position="163"/>
    </location>
</feature>
<feature type="signal peptide" evidence="3">
    <location>
        <begin position="1"/>
        <end position="21"/>
    </location>
</feature>
<dbReference type="PATRIC" id="fig|1197174.4.peg.3005"/>
<comment type="subcellular location">
    <subcellularLocation>
        <location evidence="1">Membrane</location>
    </subcellularLocation>
</comment>
<evidence type="ECO:0000259" key="4">
    <source>
        <dbReference type="Pfam" id="PF05433"/>
    </source>
</evidence>
<evidence type="ECO:0000256" key="2">
    <source>
        <dbReference type="ARBA" id="ARBA00023136"/>
    </source>
</evidence>
<keyword evidence="6" id="KW-1185">Reference proteome</keyword>
<accession>J2IC48</accession>
<sequence>MNKLCYFALTSTLLWSAATQAHGRHEYGRVTDVVPVYSQVPVRQASSHCTPVYREQRDSTTPAIVGAIVGGALGHAVGNNKTNKRIGLVAGAALGGSVGHDMSKRDHYYEDCRTRHNSVHYRQVLDGYQVTYKYRGRYYQTFTEQHPGRTIPLVVSARPAYRY</sequence>
<dbReference type="AlphaFoldDB" id="J2IC48"/>
<protein>
    <submittedName>
        <fullName evidence="5">Outer membrane lipoprotein</fullName>
    </submittedName>
</protein>
<comment type="caution">
    <text evidence="5">The sequence shown here is derived from an EMBL/GenBank/DDBJ whole genome shotgun (WGS) entry which is preliminary data.</text>
</comment>
<keyword evidence="3" id="KW-0732">Signal</keyword>
<evidence type="ECO:0000256" key="3">
    <source>
        <dbReference type="SAM" id="SignalP"/>
    </source>
</evidence>
<evidence type="ECO:0000313" key="6">
    <source>
        <dbReference type="Proteomes" id="UP000012043"/>
    </source>
</evidence>
<feature type="domain" description="Glycine zipper 2TM" evidence="4">
    <location>
        <begin position="62"/>
        <end position="102"/>
    </location>
</feature>
<keyword evidence="2" id="KW-0472">Membrane</keyword>
<reference evidence="5 6" key="1">
    <citation type="journal article" date="2012" name="J. Bacteriol.">
        <title>Genome Sequence of Pectin-Degrading Alishewanella aestuarii Strain B11T, Isolated from Tidal Flat Sediment.</title>
        <authorList>
            <person name="Jung J."/>
            <person name="Choi S."/>
            <person name="Chun J."/>
            <person name="Park W."/>
        </authorList>
    </citation>
    <scope>NUCLEOTIDE SEQUENCE [LARGE SCALE GENOMIC DNA]</scope>
    <source>
        <strain evidence="5 6">B11</strain>
    </source>
</reference>
<organism evidence="5 6">
    <name type="scientific">Alishewanella aestuarii B11</name>
    <dbReference type="NCBI Taxonomy" id="1197174"/>
    <lineage>
        <taxon>Bacteria</taxon>
        <taxon>Pseudomonadati</taxon>
        <taxon>Pseudomonadota</taxon>
        <taxon>Gammaproteobacteria</taxon>
        <taxon>Alteromonadales</taxon>
        <taxon>Alteromonadaceae</taxon>
        <taxon>Alishewanella</taxon>
    </lineage>
</organism>
<proteinExistence type="predicted"/>
<dbReference type="RefSeq" id="WP_008610106.1">
    <property type="nucleotide sequence ID" value="NZ_ALAB01000039.1"/>
</dbReference>
<keyword evidence="5" id="KW-0449">Lipoprotein</keyword>
<evidence type="ECO:0000313" key="5">
    <source>
        <dbReference type="EMBL" id="EJI84239.1"/>
    </source>
</evidence>